<dbReference type="VEuPathDB" id="ToxoDB:BESB_009080"/>
<evidence type="ECO:0000259" key="2">
    <source>
        <dbReference type="Pfam" id="PF07576"/>
    </source>
</evidence>
<proteinExistence type="predicted"/>
<dbReference type="RefSeq" id="XP_029222575.1">
    <property type="nucleotide sequence ID" value="XM_029359662.1"/>
</dbReference>
<dbReference type="EMBL" id="NWUJ01000001">
    <property type="protein sequence ID" value="PFH38566.1"/>
    <property type="molecule type" value="Genomic_DNA"/>
</dbReference>
<evidence type="ECO:0000313" key="3">
    <source>
        <dbReference type="EMBL" id="PFH38566.1"/>
    </source>
</evidence>
<feature type="region of interest" description="Disordered" evidence="1">
    <location>
        <begin position="564"/>
        <end position="585"/>
    </location>
</feature>
<feature type="region of interest" description="Disordered" evidence="1">
    <location>
        <begin position="169"/>
        <end position="200"/>
    </location>
</feature>
<name>A0A2A9MQ38_BESBE</name>
<feature type="compositionally biased region" description="Pro residues" evidence="1">
    <location>
        <begin position="324"/>
        <end position="335"/>
    </location>
</feature>
<organism evidence="3 4">
    <name type="scientific">Besnoitia besnoiti</name>
    <name type="common">Apicomplexan protozoan</name>
    <dbReference type="NCBI Taxonomy" id="94643"/>
    <lineage>
        <taxon>Eukaryota</taxon>
        <taxon>Sar</taxon>
        <taxon>Alveolata</taxon>
        <taxon>Apicomplexa</taxon>
        <taxon>Conoidasida</taxon>
        <taxon>Coccidia</taxon>
        <taxon>Eucoccidiorida</taxon>
        <taxon>Eimeriorina</taxon>
        <taxon>Sarcocystidae</taxon>
        <taxon>Besnoitia</taxon>
    </lineage>
</organism>
<comment type="caution">
    <text evidence="3">The sequence shown here is derived from an EMBL/GenBank/DDBJ whole genome shotgun (WGS) entry which is preliminary data.</text>
</comment>
<feature type="region of interest" description="Disordered" evidence="1">
    <location>
        <begin position="514"/>
        <end position="551"/>
    </location>
</feature>
<dbReference type="InterPro" id="IPR011422">
    <property type="entry name" value="BRAP2/ETP1_RRM"/>
</dbReference>
<dbReference type="GeneID" id="40305970"/>
<dbReference type="Proteomes" id="UP000224006">
    <property type="component" value="Chromosome I"/>
</dbReference>
<gene>
    <name evidence="3" type="ORF">BESB_009080</name>
</gene>
<sequence length="585" mass="60230">MEACTSPCVSDSAVAPDHRSAISLPHSQSCCDATFFSIFFSTPAGTPPLTGLGASSLPLSGGIFKPHSNPSPSLSPTVSPFPPNCQGVCTATSSPGPPPPAAPSFAASLLTRDVSFWCGNPAIERLSGTLRYFLTPSQATAERLLRNLPASVAPSHAFLSVGAATTAAESREPATGDFSPSCRPSAPSRDGSAGLGPSGLAQKQKCICCGCDVWQWLREECVLVAPRVPSYISPAEFCDFLAPYNRRMLQAKVLHGPTTAEYLILLHCSRLTAIEAIAAFNGVPLFDGDTAVCELRIVKEISLDPSSPPSKKNAAESAKTTTPAFPPRSTPPVPCVPRGQLSGSQSSALALLSPRLAASPPGSDTGKELLRTPRPSESQPALLDALGEAPRAASARKKNSPRSVRAAGDGPGGEGAGELPAGRDGTSIAAPLEPSPLLRPVEEPADPLVGAGGGNSGKASLGDREGSHPPQSAWPQEPCGALQFLLQRRQEDTQQQEFCAVCLERVQIPLTPSSPALAATASPQPVAALPTKDAREEETQRNQAAAGAPASAPSVACSALSLAETAGGDGGRSKSPAALWGLPWH</sequence>
<accession>A0A2A9MQ38</accession>
<evidence type="ECO:0000256" key="1">
    <source>
        <dbReference type="SAM" id="MobiDB-lite"/>
    </source>
</evidence>
<dbReference type="STRING" id="94643.A0A2A9MQ38"/>
<evidence type="ECO:0000313" key="4">
    <source>
        <dbReference type="Proteomes" id="UP000224006"/>
    </source>
</evidence>
<dbReference type="KEGG" id="bbes:BESB_009080"/>
<feature type="region of interest" description="Disordered" evidence="1">
    <location>
        <begin position="304"/>
        <end position="476"/>
    </location>
</feature>
<dbReference type="OrthoDB" id="273556at2759"/>
<dbReference type="Pfam" id="PF07576">
    <property type="entry name" value="BRAP2"/>
    <property type="match status" value="1"/>
</dbReference>
<dbReference type="AlphaFoldDB" id="A0A2A9MQ38"/>
<feature type="compositionally biased region" description="Low complexity" evidence="1">
    <location>
        <begin position="514"/>
        <end position="523"/>
    </location>
</feature>
<feature type="domain" description="BRCA1-associated 2/ETP1 RRM" evidence="2">
    <location>
        <begin position="222"/>
        <end position="304"/>
    </location>
</feature>
<keyword evidence="4" id="KW-1185">Reference proteome</keyword>
<feature type="compositionally biased region" description="Low complexity" evidence="1">
    <location>
        <begin position="336"/>
        <end position="363"/>
    </location>
</feature>
<protein>
    <recommendedName>
        <fullName evidence="2">BRCA1-associated 2/ETP1 RRM domain-containing protein</fullName>
    </recommendedName>
</protein>
<reference evidence="3 4" key="1">
    <citation type="submission" date="2017-09" db="EMBL/GenBank/DDBJ databases">
        <title>Genome sequencing of Besnoitia besnoiti strain Bb-Ger1.</title>
        <authorList>
            <person name="Schares G."/>
            <person name="Venepally P."/>
            <person name="Lorenzi H.A."/>
        </authorList>
    </citation>
    <scope>NUCLEOTIDE SEQUENCE [LARGE SCALE GENOMIC DNA]</scope>
    <source>
        <strain evidence="3 4">Bb-Ger1</strain>
    </source>
</reference>